<evidence type="ECO:0000313" key="1">
    <source>
        <dbReference type="EMBL" id="NKX54621.1"/>
    </source>
</evidence>
<reference evidence="1 2" key="1">
    <citation type="submission" date="2020-04" db="EMBL/GenBank/DDBJ databases">
        <title>Arthrobacter sp. nov.</title>
        <authorList>
            <person name="Liu S."/>
        </authorList>
    </citation>
    <scope>NUCLEOTIDE SEQUENCE [LARGE SCALE GENOMIC DNA]</scope>
    <source>
        <strain evidence="1 2">E918</strain>
    </source>
</reference>
<sequence length="251" mass="27753">MVAALGLALTNWLVPRFTQVINSLTETGDPVTVQVIGQEVNVSVVLPPRSRLTHSDLAELGSISPEDQLKLLSERGAVRDAPEYLSLELTGNRSEQVRIVNIEPITSCSSPAHSTRVNLASGFGHVDTSTAMHFDLDRSPATAMFIDDERTVPYFPARTIRLAQDEQIVVLALVSARERLCDFELELTVLSGGEEHTQRINDDGRPFVRIASQADSYEHVYWGGTVCKDYVEYKGPWTSQIQVCGEDNTRP</sequence>
<name>A0A7X6HEQ0_9MICC</name>
<dbReference type="EMBL" id="JAAZSQ010000006">
    <property type="protein sequence ID" value="NKX54621.1"/>
    <property type="molecule type" value="Genomic_DNA"/>
</dbReference>
<keyword evidence="2" id="KW-1185">Reference proteome</keyword>
<dbReference type="AlphaFoldDB" id="A0A7X6HEQ0"/>
<accession>A0A7X6HEQ0</accession>
<proteinExistence type="predicted"/>
<organism evidence="1 2">
    <name type="scientific">Arthrobacter mobilis</name>
    <dbReference type="NCBI Taxonomy" id="2724944"/>
    <lineage>
        <taxon>Bacteria</taxon>
        <taxon>Bacillati</taxon>
        <taxon>Actinomycetota</taxon>
        <taxon>Actinomycetes</taxon>
        <taxon>Micrococcales</taxon>
        <taxon>Micrococcaceae</taxon>
        <taxon>Arthrobacter</taxon>
    </lineage>
</organism>
<gene>
    <name evidence="1" type="ORF">HGG74_08725</name>
</gene>
<evidence type="ECO:0000313" key="2">
    <source>
        <dbReference type="Proteomes" id="UP000544090"/>
    </source>
</evidence>
<dbReference type="RefSeq" id="WP_168485958.1">
    <property type="nucleotide sequence ID" value="NZ_JAAZSQ010000006.1"/>
</dbReference>
<comment type="caution">
    <text evidence="1">The sequence shown here is derived from an EMBL/GenBank/DDBJ whole genome shotgun (WGS) entry which is preliminary data.</text>
</comment>
<protein>
    <submittedName>
        <fullName evidence="1">Uncharacterized protein</fullName>
    </submittedName>
</protein>
<dbReference type="Proteomes" id="UP000544090">
    <property type="component" value="Unassembled WGS sequence"/>
</dbReference>